<protein>
    <submittedName>
        <fullName evidence="2">Uroporphyrinogen-III synthase</fullName>
    </submittedName>
</protein>
<feature type="domain" description="Tetrapyrrole biosynthesis uroporphyrinogen III synthase" evidence="1">
    <location>
        <begin position="19"/>
        <end position="253"/>
    </location>
</feature>
<dbReference type="InterPro" id="IPR036108">
    <property type="entry name" value="4pyrrol_syn_uPrphyn_synt_sf"/>
</dbReference>
<proteinExistence type="predicted"/>
<dbReference type="AlphaFoldDB" id="A0A1W5ZVW8"/>
<dbReference type="NCBIfam" id="NF004584">
    <property type="entry name" value="PRK05928.2-1"/>
    <property type="match status" value="1"/>
</dbReference>
<dbReference type="Gene3D" id="3.40.50.10090">
    <property type="match status" value="2"/>
</dbReference>
<dbReference type="PANTHER" id="PTHR40082">
    <property type="entry name" value="BLR5956 PROTEIN"/>
    <property type="match status" value="1"/>
</dbReference>
<dbReference type="GO" id="GO:0006780">
    <property type="term" value="P:uroporphyrinogen III biosynthetic process"/>
    <property type="evidence" value="ECO:0007669"/>
    <property type="project" value="InterPro"/>
</dbReference>
<dbReference type="InterPro" id="IPR039793">
    <property type="entry name" value="UROS/Hem4"/>
</dbReference>
<gene>
    <name evidence="2" type="ORF">HM131_11305</name>
</gene>
<dbReference type="PANTHER" id="PTHR40082:SF1">
    <property type="entry name" value="BLR5956 PROTEIN"/>
    <property type="match status" value="1"/>
</dbReference>
<dbReference type="EMBL" id="CP020772">
    <property type="protein sequence ID" value="ARI77391.1"/>
    <property type="molecule type" value="Genomic_DNA"/>
</dbReference>
<evidence type="ECO:0000313" key="2">
    <source>
        <dbReference type="EMBL" id="ARI77391.1"/>
    </source>
</evidence>
<dbReference type="SUPFAM" id="SSF69618">
    <property type="entry name" value="HemD-like"/>
    <property type="match status" value="1"/>
</dbReference>
<dbReference type="OrthoDB" id="9775656at2"/>
<evidence type="ECO:0000313" key="3">
    <source>
        <dbReference type="Proteomes" id="UP000192527"/>
    </source>
</evidence>
<keyword evidence="3" id="KW-1185">Reference proteome</keyword>
<sequence>MKGLTDKRIGVAADRKSEAISKLIENMGGSGVVYPSQGKQVLNEDTSSQNVKDYLTHTFDWVILTTGIGARTLTQSATDANLSKQFLEKLSQNSLAIRGSKTMDWLKENNLKPSLVSEDGTMDHLFSLLPSPSKEGASVFLQAYHQDDALLKNKLEAAGYTVYLSQPYAFEPPSEYTMNSLKEEIVKQSLDAVVFTSKTQVKNIFETRTQELTEAFNDQVLAVAVGKVTAKELEDQGIKQVLQPSRPKMGAMVVAMDRYYQKKLTT</sequence>
<dbReference type="Pfam" id="PF02602">
    <property type="entry name" value="HEM4"/>
    <property type="match status" value="1"/>
</dbReference>
<dbReference type="GO" id="GO:0004852">
    <property type="term" value="F:uroporphyrinogen-III synthase activity"/>
    <property type="evidence" value="ECO:0007669"/>
    <property type="project" value="InterPro"/>
</dbReference>
<dbReference type="STRING" id="402384.HM131_11305"/>
<dbReference type="RefSeq" id="WP_085029860.1">
    <property type="nucleotide sequence ID" value="NZ_CP020772.1"/>
</dbReference>
<dbReference type="InterPro" id="IPR003754">
    <property type="entry name" value="4pyrrol_synth_uPrphyn_synth"/>
</dbReference>
<dbReference type="Proteomes" id="UP000192527">
    <property type="component" value="Chromosome"/>
</dbReference>
<name>A0A1W5ZVW8_9BACI</name>
<reference evidence="2 3" key="1">
    <citation type="submission" date="2017-04" db="EMBL/GenBank/DDBJ databases">
        <title>The whole genome sequencing and assembly of Halobacillus mangrovi strain.</title>
        <authorList>
            <person name="Lee S.-J."/>
            <person name="Park M.-K."/>
            <person name="Kim J.-Y."/>
            <person name="Lee Y.-J."/>
            <person name="Yi H."/>
            <person name="Bahn Y.-S."/>
            <person name="Kim J.F."/>
            <person name="Lee D.-W."/>
        </authorList>
    </citation>
    <scope>NUCLEOTIDE SEQUENCE [LARGE SCALE GENOMIC DNA]</scope>
    <source>
        <strain evidence="2 3">KTB 131</strain>
    </source>
</reference>
<evidence type="ECO:0000259" key="1">
    <source>
        <dbReference type="Pfam" id="PF02602"/>
    </source>
</evidence>
<accession>A0A1W5ZVW8</accession>
<organism evidence="2 3">
    <name type="scientific">Halobacillus mangrovi</name>
    <dbReference type="NCBI Taxonomy" id="402384"/>
    <lineage>
        <taxon>Bacteria</taxon>
        <taxon>Bacillati</taxon>
        <taxon>Bacillota</taxon>
        <taxon>Bacilli</taxon>
        <taxon>Bacillales</taxon>
        <taxon>Bacillaceae</taxon>
        <taxon>Halobacillus</taxon>
    </lineage>
</organism>
<dbReference type="CDD" id="cd06578">
    <property type="entry name" value="HemD"/>
    <property type="match status" value="1"/>
</dbReference>
<dbReference type="KEGG" id="hmn:HM131_11305"/>